<comment type="caution">
    <text evidence="1">The sequence shown here is derived from an EMBL/GenBank/DDBJ whole genome shotgun (WGS) entry which is preliminary data.</text>
</comment>
<organism evidence="1 2">
    <name type="scientific">Vespula squamosa</name>
    <name type="common">Southern yellow jacket</name>
    <name type="synonym">Wasp</name>
    <dbReference type="NCBI Taxonomy" id="30214"/>
    <lineage>
        <taxon>Eukaryota</taxon>
        <taxon>Metazoa</taxon>
        <taxon>Ecdysozoa</taxon>
        <taxon>Arthropoda</taxon>
        <taxon>Hexapoda</taxon>
        <taxon>Insecta</taxon>
        <taxon>Pterygota</taxon>
        <taxon>Neoptera</taxon>
        <taxon>Endopterygota</taxon>
        <taxon>Hymenoptera</taxon>
        <taxon>Apocrita</taxon>
        <taxon>Aculeata</taxon>
        <taxon>Vespoidea</taxon>
        <taxon>Vespidae</taxon>
        <taxon>Vespinae</taxon>
        <taxon>Vespula</taxon>
    </lineage>
</organism>
<keyword evidence="2" id="KW-1185">Reference proteome</keyword>
<protein>
    <submittedName>
        <fullName evidence="1">Uncharacterized protein</fullName>
    </submittedName>
</protein>
<reference evidence="1 2" key="1">
    <citation type="journal article" date="2024" name="Ann. Entomol. Soc. Am.">
        <title>Genomic analyses of the southern and eastern yellowjacket wasps (Hymenoptera: Vespidae) reveal evolutionary signatures of social life.</title>
        <authorList>
            <person name="Catto M.A."/>
            <person name="Caine P.B."/>
            <person name="Orr S.E."/>
            <person name="Hunt B.G."/>
            <person name="Goodisman M.A.D."/>
        </authorList>
    </citation>
    <scope>NUCLEOTIDE SEQUENCE [LARGE SCALE GENOMIC DNA]</scope>
    <source>
        <strain evidence="1">233</strain>
        <tissue evidence="1">Head and thorax</tissue>
    </source>
</reference>
<dbReference type="AlphaFoldDB" id="A0ABD2C4Z9"/>
<gene>
    <name evidence="1" type="ORF">V1478_000269</name>
</gene>
<dbReference type="EMBL" id="JAUDFV010000020">
    <property type="protein sequence ID" value="KAL2740128.1"/>
    <property type="molecule type" value="Genomic_DNA"/>
</dbReference>
<dbReference type="Proteomes" id="UP001607302">
    <property type="component" value="Unassembled WGS sequence"/>
</dbReference>
<name>A0ABD2C4Z9_VESSQ</name>
<sequence>MFRYILRHFTESSARYYSR</sequence>
<proteinExistence type="predicted"/>
<evidence type="ECO:0000313" key="1">
    <source>
        <dbReference type="EMBL" id="KAL2740128.1"/>
    </source>
</evidence>
<evidence type="ECO:0000313" key="2">
    <source>
        <dbReference type="Proteomes" id="UP001607302"/>
    </source>
</evidence>
<accession>A0ABD2C4Z9</accession>